<dbReference type="Proteomes" id="UP000595857">
    <property type="component" value="Chromosome"/>
</dbReference>
<protein>
    <recommendedName>
        <fullName evidence="3">Pentapeptide repeat-containing protein</fullName>
    </recommendedName>
</protein>
<accession>A0ABX7CBW6</accession>
<keyword evidence="2" id="KW-1185">Reference proteome</keyword>
<proteinExistence type="predicted"/>
<dbReference type="EMBL" id="CP068046">
    <property type="protein sequence ID" value="QQR39446.1"/>
    <property type="molecule type" value="Genomic_DNA"/>
</dbReference>
<gene>
    <name evidence="1" type="ORF">JI748_17325</name>
</gene>
<organism evidence="1 2">
    <name type="scientific">Devosia rhizoryzae</name>
    <dbReference type="NCBI Taxonomy" id="2774137"/>
    <lineage>
        <taxon>Bacteria</taxon>
        <taxon>Pseudomonadati</taxon>
        <taxon>Pseudomonadota</taxon>
        <taxon>Alphaproteobacteria</taxon>
        <taxon>Hyphomicrobiales</taxon>
        <taxon>Devosiaceae</taxon>
        <taxon>Devosia</taxon>
    </lineage>
</organism>
<evidence type="ECO:0000313" key="1">
    <source>
        <dbReference type="EMBL" id="QQR39446.1"/>
    </source>
</evidence>
<evidence type="ECO:0008006" key="3">
    <source>
        <dbReference type="Google" id="ProtNLM"/>
    </source>
</evidence>
<name>A0ABX7CBW6_9HYPH</name>
<dbReference type="RefSeq" id="WP_201633602.1">
    <property type="nucleotide sequence ID" value="NZ_CP068046.1"/>
</dbReference>
<reference evidence="1 2" key="1">
    <citation type="submission" date="2021-01" db="EMBL/GenBank/DDBJ databases">
        <title>Genome seq and assembly of Devosia sp. LEGU1.</title>
        <authorList>
            <person name="Chhetri G."/>
        </authorList>
    </citation>
    <scope>NUCLEOTIDE SEQUENCE [LARGE SCALE GENOMIC DNA]</scope>
    <source>
        <strain evidence="1 2">LEGU1</strain>
    </source>
</reference>
<evidence type="ECO:0000313" key="2">
    <source>
        <dbReference type="Proteomes" id="UP000595857"/>
    </source>
</evidence>
<sequence>MTQSAPIPHPELEADCTRCFGLCCIALSFARPDGFGHDKPAGLPCHFLAGDYSCSIHPRREDLGYEGCIDFTCLGAGQRASQQFAASKWRGDSAIARQLFARFAQLMKMQEIRRALVEVEEMNVGEEQEAERVMLLEMLAQLADGEGNGWDDVNADDVLANAQTWLRAIIARAKR</sequence>